<reference evidence="3" key="1">
    <citation type="journal article" date="2019" name="Int. J. Syst. Evol. Microbiol.">
        <title>The Global Catalogue of Microorganisms (GCM) 10K type strain sequencing project: providing services to taxonomists for standard genome sequencing and annotation.</title>
        <authorList>
            <consortium name="The Broad Institute Genomics Platform"/>
            <consortium name="The Broad Institute Genome Sequencing Center for Infectious Disease"/>
            <person name="Wu L."/>
            <person name="Ma J."/>
        </authorList>
    </citation>
    <scope>NUCLEOTIDE SEQUENCE [LARGE SCALE GENOMIC DNA]</scope>
    <source>
        <strain evidence="3">JCM 18959</strain>
    </source>
</reference>
<dbReference type="PANTHER" id="PTHR43319:SF3">
    <property type="entry name" value="BETA-LACTAMASE-RELATED DOMAIN-CONTAINING PROTEIN"/>
    <property type="match status" value="1"/>
</dbReference>
<proteinExistence type="predicted"/>
<evidence type="ECO:0000259" key="1">
    <source>
        <dbReference type="Pfam" id="PF00144"/>
    </source>
</evidence>
<dbReference type="Pfam" id="PF00144">
    <property type="entry name" value="Beta-lactamase"/>
    <property type="match status" value="1"/>
</dbReference>
<dbReference type="InterPro" id="IPR001466">
    <property type="entry name" value="Beta-lactam-related"/>
</dbReference>
<dbReference type="EMBL" id="BAABKZ010000001">
    <property type="protein sequence ID" value="GAA5088012.1"/>
    <property type="molecule type" value="Genomic_DNA"/>
</dbReference>
<keyword evidence="2" id="KW-0378">Hydrolase</keyword>
<dbReference type="GO" id="GO:0016787">
    <property type="term" value="F:hydrolase activity"/>
    <property type="evidence" value="ECO:0007669"/>
    <property type="project" value="UniProtKB-KW"/>
</dbReference>
<dbReference type="PANTHER" id="PTHR43319">
    <property type="entry name" value="BETA-LACTAMASE-RELATED"/>
    <property type="match status" value="1"/>
</dbReference>
<gene>
    <name evidence="2" type="ORF">GCM10025760_09910</name>
</gene>
<feature type="domain" description="Beta-lactamase-related" evidence="1">
    <location>
        <begin position="36"/>
        <end position="372"/>
    </location>
</feature>
<dbReference type="InterPro" id="IPR012338">
    <property type="entry name" value="Beta-lactam/transpept-like"/>
</dbReference>
<protein>
    <submittedName>
        <fullName evidence="2">Serine hydrolase domain-containing protein</fullName>
    </submittedName>
</protein>
<dbReference type="SUPFAM" id="SSF56601">
    <property type="entry name" value="beta-lactamase/transpeptidase-like"/>
    <property type="match status" value="1"/>
</dbReference>
<sequence length="391" mass="41038">MTHGWRDDDMTQESPKKADRTVVAPGYEPVAEAFFATIADGRASGASLAIWKDGLPVVQLAAGTADRPAGTAFALDTLIPIASVTKGLASLVIARLIERGDLPSYDTPVGEVWPQFAAYGKGDVSIGDLLAHRAGLSAPREALTEEVFLDSLATADVLAAQEPLWKAGASHQYHAFTHGALTSKLVSLAGSRSLGTVFAEEIAGPLGAEAWVGLPAEFDGRVAPLVADPRPAPASAPDEADPWPQRAMDLGAGIDVVGLVFSERGRRAELPGVNGIASAPAIAKIWSAAVTPTDGTRLISAETADALRAPRSIGRPQFAGPPPYQAWGAGVMIPSHWEWYLTEYSFGHDGANGQVSFADPHHKIGFAYLTNQIGDWERGQSVVAALSRVLG</sequence>
<evidence type="ECO:0000313" key="2">
    <source>
        <dbReference type="EMBL" id="GAA5088012.1"/>
    </source>
</evidence>
<dbReference type="InterPro" id="IPR052907">
    <property type="entry name" value="Beta-lactamase/esterase"/>
</dbReference>
<name>A0ABP9M2E8_9MICO</name>
<dbReference type="Gene3D" id="3.40.710.10">
    <property type="entry name" value="DD-peptidase/beta-lactamase superfamily"/>
    <property type="match status" value="1"/>
</dbReference>
<dbReference type="Proteomes" id="UP001501407">
    <property type="component" value="Unassembled WGS sequence"/>
</dbReference>
<organism evidence="2 3">
    <name type="scientific">Microbacterium yannicii</name>
    <dbReference type="NCBI Taxonomy" id="671622"/>
    <lineage>
        <taxon>Bacteria</taxon>
        <taxon>Bacillati</taxon>
        <taxon>Actinomycetota</taxon>
        <taxon>Actinomycetes</taxon>
        <taxon>Micrococcales</taxon>
        <taxon>Microbacteriaceae</taxon>
        <taxon>Microbacterium</taxon>
    </lineage>
</organism>
<evidence type="ECO:0000313" key="3">
    <source>
        <dbReference type="Proteomes" id="UP001501407"/>
    </source>
</evidence>
<accession>A0ABP9M2E8</accession>
<comment type="caution">
    <text evidence="2">The sequence shown here is derived from an EMBL/GenBank/DDBJ whole genome shotgun (WGS) entry which is preliminary data.</text>
</comment>
<keyword evidence="3" id="KW-1185">Reference proteome</keyword>